<name>I2D5H8_9PEZI</name>
<feature type="non-terminal residue" evidence="2">
    <location>
        <position position="1"/>
    </location>
</feature>
<feature type="non-terminal residue" evidence="2">
    <location>
        <position position="112"/>
    </location>
</feature>
<evidence type="ECO:0000256" key="1">
    <source>
        <dbReference type="SAM" id="MobiDB-lite"/>
    </source>
</evidence>
<dbReference type="AlphaFoldDB" id="I2D5H8"/>
<evidence type="ECO:0000313" key="2">
    <source>
        <dbReference type="EMBL" id="AFJ77393.1"/>
    </source>
</evidence>
<reference evidence="2" key="1">
    <citation type="submission" date="2012-03" db="EMBL/GenBank/DDBJ databases">
        <title>Molecular phylogeny of thermotolerant fungi.</title>
        <authorList>
            <person name="Zhang Y."/>
            <person name="Li D.C."/>
        </authorList>
    </citation>
    <scope>NUCLEOTIDE SEQUENCE</scope>
    <source>
        <strain evidence="2">TZ1</strain>
    </source>
</reference>
<feature type="compositionally biased region" description="Basic residues" evidence="1">
    <location>
        <begin position="14"/>
        <end position="24"/>
    </location>
</feature>
<organism evidence="2">
    <name type="scientific">Acrophialophora jodhpurensis</name>
    <dbReference type="NCBI Taxonomy" id="2587383"/>
    <lineage>
        <taxon>Eukaryota</taxon>
        <taxon>Fungi</taxon>
        <taxon>Dikarya</taxon>
        <taxon>Ascomycota</taxon>
        <taxon>Pezizomycotina</taxon>
        <taxon>Sordariomycetes</taxon>
        <taxon>Sordariomycetidae</taxon>
        <taxon>Sordariales</taxon>
        <taxon>Chaetomiaceae</taxon>
        <taxon>Acrophialophora</taxon>
    </lineage>
</organism>
<proteinExistence type="predicted"/>
<accession>I2D5H8</accession>
<sequence>NHHQTYVPQGAKSSHSKSTHKSACRPKYSCTSTARPASSRPAGAQSPPRQTRAAPASRPTGLLLADAPRAADGLRFHLWVKHWVDEVDARGGLHVEAEGCLGYVHEEHAYYL</sequence>
<dbReference type="EMBL" id="JQ905039">
    <property type="protein sequence ID" value="AFJ77393.1"/>
    <property type="molecule type" value="Genomic_DNA"/>
</dbReference>
<feature type="region of interest" description="Disordered" evidence="1">
    <location>
        <begin position="1"/>
        <end position="62"/>
    </location>
</feature>
<protein>
    <submittedName>
        <fullName evidence="2">Manganese superoxide dismutase</fullName>
    </submittedName>
</protein>